<comment type="caution">
    <text evidence="1">The sequence shown here is derived from an EMBL/GenBank/DDBJ whole genome shotgun (WGS) entry which is preliminary data.</text>
</comment>
<protein>
    <recommendedName>
        <fullName evidence="3">ABM domain-containing protein</fullName>
    </recommendedName>
</protein>
<accession>A0A4Z0A0Q4</accession>
<dbReference type="OrthoDB" id="3542212at2759"/>
<organism evidence="1 2">
    <name type="scientific">Hericium alpestre</name>
    <dbReference type="NCBI Taxonomy" id="135208"/>
    <lineage>
        <taxon>Eukaryota</taxon>
        <taxon>Fungi</taxon>
        <taxon>Dikarya</taxon>
        <taxon>Basidiomycota</taxon>
        <taxon>Agaricomycotina</taxon>
        <taxon>Agaricomycetes</taxon>
        <taxon>Russulales</taxon>
        <taxon>Hericiaceae</taxon>
        <taxon>Hericium</taxon>
    </lineage>
</organism>
<evidence type="ECO:0000313" key="2">
    <source>
        <dbReference type="Proteomes" id="UP000298061"/>
    </source>
</evidence>
<keyword evidence="2" id="KW-1185">Reference proteome</keyword>
<proteinExistence type="predicted"/>
<dbReference type="Gene3D" id="3.30.70.100">
    <property type="match status" value="1"/>
</dbReference>
<dbReference type="Proteomes" id="UP000298061">
    <property type="component" value="Unassembled WGS sequence"/>
</dbReference>
<dbReference type="EMBL" id="SFCI01000401">
    <property type="protein sequence ID" value="TFY80034.1"/>
    <property type="molecule type" value="Genomic_DNA"/>
</dbReference>
<gene>
    <name evidence="1" type="ORF">EWM64_g3978</name>
</gene>
<sequence length="156" mass="17836">MPVTEFATLELIAPFKVHHSDVLPIFRTLSKRQAAWSGYPLYFYQNTAKPSEIYLISGWKDVPAHYEWIASQGNQELLTMFKPYLDVKDLVHLDLDFREIKKGVGYLEVEVTREEANADEGESCGPDMVWNGSGKDAEGKRDGIWLESARTRRAQI</sequence>
<dbReference type="AlphaFoldDB" id="A0A4Z0A0Q4"/>
<name>A0A4Z0A0Q4_9AGAM</name>
<reference evidence="1 2" key="1">
    <citation type="submission" date="2019-02" db="EMBL/GenBank/DDBJ databases">
        <title>Genome sequencing of the rare red list fungi Hericium alpestre (H. flagellum).</title>
        <authorList>
            <person name="Buettner E."/>
            <person name="Kellner H."/>
        </authorList>
    </citation>
    <scope>NUCLEOTIDE SEQUENCE [LARGE SCALE GENOMIC DNA]</scope>
    <source>
        <strain evidence="1 2">DSM 108284</strain>
    </source>
</reference>
<evidence type="ECO:0000313" key="1">
    <source>
        <dbReference type="EMBL" id="TFY80034.1"/>
    </source>
</evidence>
<dbReference type="PANTHER" id="PTHR42052:SF1">
    <property type="entry name" value="ABM DOMAIN-CONTAINING PROTEIN"/>
    <property type="match status" value="1"/>
</dbReference>
<dbReference type="PANTHER" id="PTHR42052">
    <property type="entry name" value="ABM DOMAIN-CONTAINING PROTEIN"/>
    <property type="match status" value="1"/>
</dbReference>
<evidence type="ECO:0008006" key="3">
    <source>
        <dbReference type="Google" id="ProtNLM"/>
    </source>
</evidence>